<evidence type="ECO:0000313" key="2">
    <source>
        <dbReference type="EMBL" id="MCO1658086.1"/>
    </source>
</evidence>
<dbReference type="Pfam" id="PF22612">
    <property type="entry name" value="GH113"/>
    <property type="match status" value="1"/>
</dbReference>
<dbReference type="RefSeq" id="WP_252441735.1">
    <property type="nucleotide sequence ID" value="NZ_JAGSOV010000050.1"/>
</dbReference>
<proteinExistence type="predicted"/>
<feature type="signal peptide" evidence="1">
    <location>
        <begin position="1"/>
        <end position="29"/>
    </location>
</feature>
<keyword evidence="3" id="KW-1185">Reference proteome</keyword>
<feature type="chain" id="PRO_5047214700" description="Glycosyl hydrolase family 26" evidence="1">
    <location>
        <begin position="30"/>
        <end position="371"/>
    </location>
</feature>
<name>A0ABT1A580_9PSEU</name>
<evidence type="ECO:0000256" key="1">
    <source>
        <dbReference type="SAM" id="SignalP"/>
    </source>
</evidence>
<dbReference type="Proteomes" id="UP001165283">
    <property type="component" value="Unassembled WGS sequence"/>
</dbReference>
<sequence>MSGWTRGWRWAAGAVVVLTAATASWTAPGAPAAASAAGEPAGPVVSHPWQPGRPQLGVQVYWVDTPADTDDVVRLKARRVLDHVVGMEANAVSVSFPFFTDAVDASGVYVDERTPSPERLAIVLAEAREIGLRTTVRPLLDEANLIARDSLDWRGRLDPADRDAWYASYRAFLDPYLAVAEREDVDTVVVAAELNSLQADPHWGPLVEHARTVYSGEIGYAANWDAYAEALDGVPADTVGIDAYPQLGVAPTASVPEMTAAWRAWLDDAAPPRPGLLLYEVGAAAEARTVDNPAVPHTEGAPLDQGVQRRWLAAACQVARDRELAGLYLWKIEFDVDPAGADPAGDLHDSFLGREAERTMRDCFASWGAVP</sequence>
<comment type="caution">
    <text evidence="2">The sequence shown here is derived from an EMBL/GenBank/DDBJ whole genome shotgun (WGS) entry which is preliminary data.</text>
</comment>
<gene>
    <name evidence="2" type="ORF">KDL28_23780</name>
</gene>
<keyword evidence="1" id="KW-0732">Signal</keyword>
<evidence type="ECO:0008006" key="4">
    <source>
        <dbReference type="Google" id="ProtNLM"/>
    </source>
</evidence>
<protein>
    <recommendedName>
        <fullName evidence="4">Glycosyl hydrolase family 26</fullName>
    </recommendedName>
</protein>
<dbReference type="InterPro" id="IPR017853">
    <property type="entry name" value="GH"/>
</dbReference>
<evidence type="ECO:0000313" key="3">
    <source>
        <dbReference type="Proteomes" id="UP001165283"/>
    </source>
</evidence>
<reference evidence="2" key="1">
    <citation type="submission" date="2021-04" db="EMBL/GenBank/DDBJ databases">
        <title>Pseudonocardia sp. nov., isolated from sandy soil of mangrove forest.</title>
        <authorList>
            <person name="Zan Z."/>
            <person name="Huang R."/>
            <person name="Liu W."/>
        </authorList>
    </citation>
    <scope>NUCLEOTIDE SEQUENCE</scope>
    <source>
        <strain evidence="2">S2-4</strain>
    </source>
</reference>
<organism evidence="2 3">
    <name type="scientific">Pseudonocardia humida</name>
    <dbReference type="NCBI Taxonomy" id="2800819"/>
    <lineage>
        <taxon>Bacteria</taxon>
        <taxon>Bacillati</taxon>
        <taxon>Actinomycetota</taxon>
        <taxon>Actinomycetes</taxon>
        <taxon>Pseudonocardiales</taxon>
        <taxon>Pseudonocardiaceae</taxon>
        <taxon>Pseudonocardia</taxon>
    </lineage>
</organism>
<dbReference type="CDD" id="cd19608">
    <property type="entry name" value="GH113_mannanase-like"/>
    <property type="match status" value="1"/>
</dbReference>
<dbReference type="EMBL" id="JAGSOV010000050">
    <property type="protein sequence ID" value="MCO1658086.1"/>
    <property type="molecule type" value="Genomic_DNA"/>
</dbReference>
<dbReference type="InterPro" id="IPR055151">
    <property type="entry name" value="GH113"/>
</dbReference>
<dbReference type="Gene3D" id="3.20.20.80">
    <property type="entry name" value="Glycosidases"/>
    <property type="match status" value="1"/>
</dbReference>
<dbReference type="SUPFAM" id="SSF51445">
    <property type="entry name" value="(Trans)glycosidases"/>
    <property type="match status" value="1"/>
</dbReference>
<accession>A0ABT1A580</accession>